<protein>
    <submittedName>
        <fullName evidence="1">Uncharacterized protein</fullName>
    </submittedName>
</protein>
<gene>
    <name evidence="1" type="ORF">GCM10009117_12650</name>
</gene>
<reference evidence="2" key="1">
    <citation type="journal article" date="2019" name="Int. J. Syst. Evol. Microbiol.">
        <title>The Global Catalogue of Microorganisms (GCM) 10K type strain sequencing project: providing services to taxonomists for standard genome sequencing and annotation.</title>
        <authorList>
            <consortium name="The Broad Institute Genomics Platform"/>
            <consortium name="The Broad Institute Genome Sequencing Center for Infectious Disease"/>
            <person name="Wu L."/>
            <person name="Ma J."/>
        </authorList>
    </citation>
    <scope>NUCLEOTIDE SEQUENCE [LARGE SCALE GENOMIC DNA]</scope>
    <source>
        <strain evidence="2">JCM 16082</strain>
    </source>
</reference>
<evidence type="ECO:0000313" key="2">
    <source>
        <dbReference type="Proteomes" id="UP001500507"/>
    </source>
</evidence>
<keyword evidence="2" id="KW-1185">Reference proteome</keyword>
<sequence length="288" mass="33169">MKITFIVSLFLSSVTISCQDYGKLKLNDILPKELNEISGIIMAQDQESVWAIADSKNEGVLYLIDIKNGHIKHKTWLKDAINVDWEDIASDGKETIFIADTGNNDNDRKDLTIYHVSENIALAEKEVTPKKTRFRYEDQEEYPPKKKKRHFDAEALIYKDQYFYLFTKDRSSDFEGLTRVYQVPAKPGNFEAKFITEYNLCDDEDDCFVTAADINQKTGEIVLLGYNKVWKLNEYTGNDFFSGTVTKVKLKYSSQKEGIAFKHADTLLITEEGKKMDGAKLFEYHLDK</sequence>
<organism evidence="1 2">
    <name type="scientific">Gangjinia marincola</name>
    <dbReference type="NCBI Taxonomy" id="578463"/>
    <lineage>
        <taxon>Bacteria</taxon>
        <taxon>Pseudomonadati</taxon>
        <taxon>Bacteroidota</taxon>
        <taxon>Flavobacteriia</taxon>
        <taxon>Flavobacteriales</taxon>
        <taxon>Flavobacteriaceae</taxon>
        <taxon>Gangjinia</taxon>
    </lineage>
</organism>
<evidence type="ECO:0000313" key="1">
    <source>
        <dbReference type="EMBL" id="GAA0872118.1"/>
    </source>
</evidence>
<comment type="caution">
    <text evidence="1">The sequence shown here is derived from an EMBL/GenBank/DDBJ whole genome shotgun (WGS) entry which is preliminary data.</text>
</comment>
<dbReference type="Proteomes" id="UP001500507">
    <property type="component" value="Unassembled WGS sequence"/>
</dbReference>
<accession>A0ABP3XUT7</accession>
<dbReference type="PROSITE" id="PS51257">
    <property type="entry name" value="PROKAR_LIPOPROTEIN"/>
    <property type="match status" value="1"/>
</dbReference>
<proteinExistence type="predicted"/>
<dbReference type="RefSeq" id="WP_343764961.1">
    <property type="nucleotide sequence ID" value="NZ_BAAAFG010000013.1"/>
</dbReference>
<name>A0ABP3XUT7_9FLAO</name>
<dbReference type="EMBL" id="BAAAFG010000013">
    <property type="protein sequence ID" value="GAA0872118.1"/>
    <property type="molecule type" value="Genomic_DNA"/>
</dbReference>